<protein>
    <recommendedName>
        <fullName evidence="3">Enoyl reductase (ER) domain-containing protein</fullName>
    </recommendedName>
</protein>
<dbReference type="InterPro" id="IPR047122">
    <property type="entry name" value="Trans-enoyl_RdTase-like"/>
</dbReference>
<dbReference type="AlphaFoldDB" id="A0AA39R3J7"/>
<gene>
    <name evidence="4" type="ORF">JMJ35_004813</name>
</gene>
<dbReference type="InterPro" id="IPR013154">
    <property type="entry name" value="ADH-like_N"/>
</dbReference>
<dbReference type="InterPro" id="IPR036291">
    <property type="entry name" value="NAD(P)-bd_dom_sf"/>
</dbReference>
<dbReference type="InterPro" id="IPR011032">
    <property type="entry name" value="GroES-like_sf"/>
</dbReference>
<dbReference type="PANTHER" id="PTHR45348:SF2">
    <property type="entry name" value="ZINC-TYPE ALCOHOL DEHYDROGENASE-LIKE PROTEIN C2E1P3.01"/>
    <property type="match status" value="1"/>
</dbReference>
<sequence>MAPSNSAAWLTSEKATPLKVETAPYQPPSSDELVIRTHALAINPVDWAMQIMGNDFFPQLKYPCILGHDVAGEVVEVGSSVISFKPGDRVLALATNGGFQEYVVGSANLTSAIPNSLVYDEACVLPLGLSTAAYGLYMEEFLNLQHPTYPPQAKTGKTLVIWGASTSVGCNAVQLAVASGYEVFATAGTKNFDFVKELGASEVWDYKSPTATADIISALKGKTCAGALSVGHVSTPEGAVSAEDACLEIVHQSQGHKFVAMALRVPEKLPEGVMAKFILANEMDNEVRGAVYGNFLPKALKEGKYVCAPEPMVVGKGLESVQEALDVQKKGVSARKVVVTL</sequence>
<keyword evidence="5" id="KW-1185">Reference proteome</keyword>
<dbReference type="Pfam" id="PF08240">
    <property type="entry name" value="ADH_N"/>
    <property type="match status" value="1"/>
</dbReference>
<dbReference type="SUPFAM" id="SSF51735">
    <property type="entry name" value="NAD(P)-binding Rossmann-fold domains"/>
    <property type="match status" value="1"/>
</dbReference>
<accession>A0AA39R3J7</accession>
<dbReference type="EMBL" id="JAFEKC020000009">
    <property type="protein sequence ID" value="KAK0512796.1"/>
    <property type="molecule type" value="Genomic_DNA"/>
</dbReference>
<evidence type="ECO:0000313" key="5">
    <source>
        <dbReference type="Proteomes" id="UP001166286"/>
    </source>
</evidence>
<evidence type="ECO:0000313" key="4">
    <source>
        <dbReference type="EMBL" id="KAK0512796.1"/>
    </source>
</evidence>
<dbReference type="Gene3D" id="3.40.50.720">
    <property type="entry name" value="NAD(P)-binding Rossmann-like Domain"/>
    <property type="match status" value="1"/>
</dbReference>
<dbReference type="CDD" id="cd08249">
    <property type="entry name" value="enoyl_reductase_like"/>
    <property type="match status" value="1"/>
</dbReference>
<dbReference type="Gene3D" id="3.90.180.10">
    <property type="entry name" value="Medium-chain alcohol dehydrogenases, catalytic domain"/>
    <property type="match status" value="1"/>
</dbReference>
<comment type="caution">
    <text evidence="4">The sequence shown here is derived from an EMBL/GenBank/DDBJ whole genome shotgun (WGS) entry which is preliminary data.</text>
</comment>
<keyword evidence="2" id="KW-0560">Oxidoreductase</keyword>
<feature type="domain" description="Enoyl reductase (ER)" evidence="3">
    <location>
        <begin position="15"/>
        <end position="339"/>
    </location>
</feature>
<evidence type="ECO:0000256" key="1">
    <source>
        <dbReference type="ARBA" id="ARBA00008072"/>
    </source>
</evidence>
<name>A0AA39R3J7_9LECA</name>
<reference evidence="4" key="1">
    <citation type="submission" date="2023-03" db="EMBL/GenBank/DDBJ databases">
        <title>Complete genome of Cladonia borealis.</title>
        <authorList>
            <person name="Park H."/>
        </authorList>
    </citation>
    <scope>NUCLEOTIDE SEQUENCE</scope>
    <source>
        <strain evidence="4">ANT050790</strain>
    </source>
</reference>
<evidence type="ECO:0000259" key="3">
    <source>
        <dbReference type="SMART" id="SM00829"/>
    </source>
</evidence>
<dbReference type="SUPFAM" id="SSF50129">
    <property type="entry name" value="GroES-like"/>
    <property type="match status" value="1"/>
</dbReference>
<organism evidence="4 5">
    <name type="scientific">Cladonia borealis</name>
    <dbReference type="NCBI Taxonomy" id="184061"/>
    <lineage>
        <taxon>Eukaryota</taxon>
        <taxon>Fungi</taxon>
        <taxon>Dikarya</taxon>
        <taxon>Ascomycota</taxon>
        <taxon>Pezizomycotina</taxon>
        <taxon>Lecanoromycetes</taxon>
        <taxon>OSLEUM clade</taxon>
        <taxon>Lecanoromycetidae</taxon>
        <taxon>Lecanorales</taxon>
        <taxon>Lecanorineae</taxon>
        <taxon>Cladoniaceae</taxon>
        <taxon>Cladonia</taxon>
    </lineage>
</organism>
<dbReference type="GO" id="GO:0016651">
    <property type="term" value="F:oxidoreductase activity, acting on NAD(P)H"/>
    <property type="evidence" value="ECO:0007669"/>
    <property type="project" value="InterPro"/>
</dbReference>
<proteinExistence type="inferred from homology"/>
<dbReference type="InterPro" id="IPR020843">
    <property type="entry name" value="ER"/>
</dbReference>
<dbReference type="PANTHER" id="PTHR45348">
    <property type="entry name" value="HYPOTHETICAL OXIDOREDUCTASE (EUROFUNG)"/>
    <property type="match status" value="1"/>
</dbReference>
<evidence type="ECO:0000256" key="2">
    <source>
        <dbReference type="ARBA" id="ARBA00023002"/>
    </source>
</evidence>
<dbReference type="SMART" id="SM00829">
    <property type="entry name" value="PKS_ER"/>
    <property type="match status" value="1"/>
</dbReference>
<comment type="similarity">
    <text evidence="1">Belongs to the zinc-containing alcohol dehydrogenase family.</text>
</comment>
<dbReference type="Proteomes" id="UP001166286">
    <property type="component" value="Unassembled WGS sequence"/>
</dbReference>